<protein>
    <recommendedName>
        <fullName evidence="1">Flavin-dependent thymidylate synthase</fullName>
        <shortName evidence="1">FDTS</shortName>
        <ecNumber evidence="1">2.1.1.148</ecNumber>
    </recommendedName>
    <alternativeName>
        <fullName evidence="1">FAD-dependent thymidylate synthase</fullName>
    </alternativeName>
    <alternativeName>
        <fullName evidence="1">Thymidylate synthase ThyX</fullName>
        <shortName evidence="1">TS</shortName>
        <shortName evidence="1">TSase</shortName>
    </alternativeName>
</protein>
<dbReference type="Gene3D" id="3.30.1360.170">
    <property type="match status" value="1"/>
</dbReference>
<dbReference type="GO" id="GO:0050660">
    <property type="term" value="F:flavin adenine dinucleotide binding"/>
    <property type="evidence" value="ECO:0007669"/>
    <property type="project" value="UniProtKB-UniRule"/>
</dbReference>
<comment type="similarity">
    <text evidence="1">Belongs to the thymidylate synthase ThyX family.</text>
</comment>
<comment type="function">
    <text evidence="1">Catalyzes the reductive methylation of 2'-deoxyuridine-5'-monophosphate (dUMP) to 2'-deoxythymidine-5'-monophosphate (dTMP) while utilizing 5,10-methylenetetrahydrofolate (mTHF) as the methyl donor, and NADPH and FADH(2) as the reductant.</text>
</comment>
<dbReference type="Proteomes" id="UP000282321">
    <property type="component" value="Unassembled WGS sequence"/>
</dbReference>
<dbReference type="InterPro" id="IPR036098">
    <property type="entry name" value="Thymidylate_synthase_ThyX_sf"/>
</dbReference>
<keyword evidence="1" id="KW-0545">Nucleotide biosynthesis</keyword>
<comment type="catalytic activity">
    <reaction evidence="1">
        <text>dUMP + (6R)-5,10-methylene-5,6,7,8-tetrahydrofolate + NADPH + H(+) = dTMP + (6S)-5,6,7,8-tetrahydrofolate + NADP(+)</text>
        <dbReference type="Rhea" id="RHEA:29043"/>
        <dbReference type="ChEBI" id="CHEBI:15378"/>
        <dbReference type="ChEBI" id="CHEBI:15636"/>
        <dbReference type="ChEBI" id="CHEBI:57453"/>
        <dbReference type="ChEBI" id="CHEBI:57783"/>
        <dbReference type="ChEBI" id="CHEBI:58349"/>
        <dbReference type="ChEBI" id="CHEBI:63528"/>
        <dbReference type="ChEBI" id="CHEBI:246422"/>
        <dbReference type="EC" id="2.1.1.148"/>
    </reaction>
</comment>
<comment type="pathway">
    <text evidence="1">Pyrimidine metabolism; dTTP biosynthesis.</text>
</comment>
<dbReference type="HAMAP" id="MF_01408">
    <property type="entry name" value="ThyX"/>
    <property type="match status" value="1"/>
</dbReference>
<feature type="binding site" evidence="1">
    <location>
        <position position="50"/>
    </location>
    <ligand>
        <name>FAD</name>
        <dbReference type="ChEBI" id="CHEBI:57692"/>
        <note>ligand shared between neighboring subunits</note>
    </ligand>
</feature>
<dbReference type="GO" id="GO:0006235">
    <property type="term" value="P:dTTP biosynthetic process"/>
    <property type="evidence" value="ECO:0007669"/>
    <property type="project" value="UniProtKB-UniRule"/>
</dbReference>
<evidence type="ECO:0000313" key="2">
    <source>
        <dbReference type="EMBL" id="RKX65404.1"/>
    </source>
</evidence>
<keyword evidence="1" id="KW-0521">NADP</keyword>
<dbReference type="NCBIfam" id="TIGR02170">
    <property type="entry name" value="thyX"/>
    <property type="match status" value="1"/>
</dbReference>
<feature type="binding site" evidence="1">
    <location>
        <position position="158"/>
    </location>
    <ligand>
        <name>FAD</name>
        <dbReference type="ChEBI" id="CHEBI:57692"/>
        <note>ligand shared between neighboring subunits</note>
    </ligand>
</feature>
<dbReference type="GO" id="GO:0004799">
    <property type="term" value="F:thymidylate synthase activity"/>
    <property type="evidence" value="ECO:0007669"/>
    <property type="project" value="TreeGrafter"/>
</dbReference>
<dbReference type="PANTHER" id="PTHR34934:SF1">
    <property type="entry name" value="FLAVIN-DEPENDENT THYMIDYLATE SYNTHASE"/>
    <property type="match status" value="1"/>
</dbReference>
<dbReference type="PANTHER" id="PTHR34934">
    <property type="entry name" value="FLAVIN-DEPENDENT THYMIDYLATE SYNTHASE"/>
    <property type="match status" value="1"/>
</dbReference>
<keyword evidence="1 2" id="KW-0489">Methyltransferase</keyword>
<feature type="binding site" evidence="1">
    <location>
        <begin position="74"/>
        <end position="76"/>
    </location>
    <ligand>
        <name>FAD</name>
        <dbReference type="ChEBI" id="CHEBI:57692"/>
        <note>ligand shared between neighboring subunits</note>
    </ligand>
</feature>
<comment type="cofactor">
    <cofactor evidence="1">
        <name>FAD</name>
        <dbReference type="ChEBI" id="CHEBI:57692"/>
    </cofactor>
    <text evidence="1">Binds 4 FAD per tetramer. Each FAD binding site is formed by three monomers.</text>
</comment>
<dbReference type="UniPathway" id="UPA00575"/>
<feature type="binding site" description="in other chain" evidence="1">
    <location>
        <begin position="82"/>
        <end position="86"/>
    </location>
    <ligand>
        <name>dUMP</name>
        <dbReference type="ChEBI" id="CHEBI:246422"/>
        <note>ligand shared between dimeric partners</note>
    </ligand>
</feature>
<dbReference type="CDD" id="cd20175">
    <property type="entry name" value="ThyX"/>
    <property type="match status" value="1"/>
</dbReference>
<feature type="active site" description="Involved in ionization of N3 of dUMP, leading to its activation" evidence="1">
    <location>
        <position position="163"/>
    </location>
</feature>
<dbReference type="EMBL" id="QNBC01000092">
    <property type="protein sequence ID" value="RKX65404.1"/>
    <property type="molecule type" value="Genomic_DNA"/>
</dbReference>
<gene>
    <name evidence="1 2" type="primary">thyX</name>
    <name evidence="2" type="ORF">DRP44_06435</name>
</gene>
<dbReference type="GO" id="GO:0050797">
    <property type="term" value="F:thymidylate synthase (FAD) activity"/>
    <property type="evidence" value="ECO:0007669"/>
    <property type="project" value="UniProtKB-UniRule"/>
</dbReference>
<dbReference type="SUPFAM" id="SSF69796">
    <property type="entry name" value="Thymidylate synthase-complementing protein Thy1"/>
    <property type="match status" value="1"/>
</dbReference>
<feature type="binding site" evidence="1">
    <location>
        <begin position="71"/>
        <end position="74"/>
    </location>
    <ligand>
        <name>dUMP</name>
        <dbReference type="ChEBI" id="CHEBI:246422"/>
        <note>ligand shared between dimeric partners</note>
    </ligand>
</feature>
<reference evidence="2 3" key="1">
    <citation type="submission" date="2018-06" db="EMBL/GenBank/DDBJ databases">
        <title>Extensive metabolic versatility and redundancy in microbially diverse, dynamic hydrothermal sediments.</title>
        <authorList>
            <person name="Dombrowski N."/>
            <person name="Teske A."/>
            <person name="Baker B.J."/>
        </authorList>
    </citation>
    <scope>NUCLEOTIDE SEQUENCE [LARGE SCALE GENOMIC DNA]</scope>
    <source>
        <strain evidence="2">B35_G9</strain>
    </source>
</reference>
<proteinExistence type="inferred from homology"/>
<keyword evidence="1 2" id="KW-0808">Transferase</keyword>
<dbReference type="AlphaFoldDB" id="A0A660S8H0"/>
<accession>A0A660S8H0</accession>
<dbReference type="EC" id="2.1.1.148" evidence="1"/>
<dbReference type="Pfam" id="PF02511">
    <property type="entry name" value="Thy1"/>
    <property type="match status" value="1"/>
</dbReference>
<feature type="binding site" evidence="1">
    <location>
        <position position="163"/>
    </location>
    <ligand>
        <name>dUMP</name>
        <dbReference type="ChEBI" id="CHEBI:246422"/>
        <note>ligand shared between dimeric partners</note>
    </ligand>
</feature>
<feature type="binding site" description="in other chain" evidence="1">
    <location>
        <position position="136"/>
    </location>
    <ligand>
        <name>dUMP</name>
        <dbReference type="ChEBI" id="CHEBI:246422"/>
        <note>ligand shared between dimeric partners</note>
    </ligand>
</feature>
<dbReference type="GO" id="GO:0070402">
    <property type="term" value="F:NADPH binding"/>
    <property type="evidence" value="ECO:0007669"/>
    <property type="project" value="TreeGrafter"/>
</dbReference>
<organism evidence="2 3">
    <name type="scientific">candidate division TA06 bacterium</name>
    <dbReference type="NCBI Taxonomy" id="2250710"/>
    <lineage>
        <taxon>Bacteria</taxon>
        <taxon>Bacteria division TA06</taxon>
    </lineage>
</organism>
<feature type="binding site" evidence="1">
    <location>
        <position position="82"/>
    </location>
    <ligand>
        <name>FAD</name>
        <dbReference type="ChEBI" id="CHEBI:57692"/>
        <note>ligand shared between neighboring subunits</note>
    </ligand>
</feature>
<keyword evidence="1" id="KW-0274">FAD</keyword>
<dbReference type="GO" id="GO:0032259">
    <property type="term" value="P:methylation"/>
    <property type="evidence" value="ECO:0007669"/>
    <property type="project" value="UniProtKB-KW"/>
</dbReference>
<name>A0A660S8H0_UNCT6</name>
<evidence type="ECO:0000256" key="1">
    <source>
        <dbReference type="HAMAP-Rule" id="MF_01408"/>
    </source>
</evidence>
<dbReference type="PROSITE" id="PS51331">
    <property type="entry name" value="THYX"/>
    <property type="match status" value="1"/>
</dbReference>
<dbReference type="GO" id="GO:0006231">
    <property type="term" value="P:dTMP biosynthetic process"/>
    <property type="evidence" value="ECO:0007669"/>
    <property type="project" value="UniProtKB-UniRule"/>
</dbReference>
<sequence>MIEVKLLSITPDAEALIEECGRTAYLSFSKKTENSKEKFIKMIIRSGHLSVLEHASATFRIKGGSRSFTHQLVRHRLAAFTQQSQRYVSENNFSYVIPDAIKNNHGIRVMYEEHMENVRRFYETLLNNGVKKEDARFVLPNAVESEIVMTANFREWRHILEIRGDLHAQWEIRKIAIEILKILKEKAPSCFFDMYVDGNQIKSDQSGKR</sequence>
<keyword evidence="1" id="KW-0285">Flavoprotein</keyword>
<dbReference type="InterPro" id="IPR003669">
    <property type="entry name" value="Thymidylate_synthase_ThyX"/>
</dbReference>
<comment type="caution">
    <text evidence="2">The sequence shown here is derived from an EMBL/GenBank/DDBJ whole genome shotgun (WGS) entry which is preliminary data.</text>
</comment>
<comment type="subunit">
    <text evidence="1">Homotetramer.</text>
</comment>
<feature type="binding site" evidence="1">
    <location>
        <begin position="152"/>
        <end position="154"/>
    </location>
    <ligand>
        <name>FAD</name>
        <dbReference type="ChEBI" id="CHEBI:57692"/>
        <note>ligand shared between neighboring subunits</note>
    </ligand>
</feature>
<evidence type="ECO:0000313" key="3">
    <source>
        <dbReference type="Proteomes" id="UP000282321"/>
    </source>
</evidence>